<dbReference type="GO" id="GO:0000981">
    <property type="term" value="F:DNA-binding transcription factor activity, RNA polymerase II-specific"/>
    <property type="evidence" value="ECO:0007669"/>
    <property type="project" value="TreeGrafter"/>
</dbReference>
<feature type="compositionally biased region" description="Basic and acidic residues" evidence="3">
    <location>
        <begin position="87"/>
        <end position="96"/>
    </location>
</feature>
<feature type="region of interest" description="Disordered" evidence="3">
    <location>
        <begin position="242"/>
        <end position="306"/>
    </location>
</feature>
<keyword evidence="5" id="KW-1185">Reference proteome</keyword>
<proteinExistence type="inferred from homology"/>
<dbReference type="Pfam" id="PF09738">
    <property type="entry name" value="LRRFIP"/>
    <property type="match status" value="1"/>
</dbReference>
<feature type="region of interest" description="Disordered" evidence="3">
    <location>
        <begin position="1"/>
        <end position="65"/>
    </location>
</feature>
<feature type="compositionally biased region" description="Basic and acidic residues" evidence="3">
    <location>
        <begin position="55"/>
        <end position="65"/>
    </location>
</feature>
<dbReference type="AlphaFoldDB" id="A0A9N7TNS8"/>
<name>A0A9N7TNS8_PLEPL</name>
<organism evidence="4 5">
    <name type="scientific">Pleuronectes platessa</name>
    <name type="common">European plaice</name>
    <dbReference type="NCBI Taxonomy" id="8262"/>
    <lineage>
        <taxon>Eukaryota</taxon>
        <taxon>Metazoa</taxon>
        <taxon>Chordata</taxon>
        <taxon>Craniata</taxon>
        <taxon>Vertebrata</taxon>
        <taxon>Euteleostomi</taxon>
        <taxon>Actinopterygii</taxon>
        <taxon>Neopterygii</taxon>
        <taxon>Teleostei</taxon>
        <taxon>Neoteleostei</taxon>
        <taxon>Acanthomorphata</taxon>
        <taxon>Carangaria</taxon>
        <taxon>Pleuronectiformes</taxon>
        <taxon>Pleuronectoidei</taxon>
        <taxon>Pleuronectidae</taxon>
        <taxon>Pleuronectes</taxon>
    </lineage>
</organism>
<sequence length="435" mass="47812">MIQEMKDVEEAGPETEQEGLPLGVTTPERKPDEIEEVEELDRDVNETGGFIEPESSSRDEKSLLETEAQVEHLEDVENQTLECVELKDESDAKETDEINTFENLNTPESQKESSCSLAELLPESSKDKSEEDSSPPDSRAVMKRMVKMMKGNLLISTTSMSRQLLKPIKLRTRKSRRELKPCQIQVKIHKCESTERHDEASGLDEPEQVESEPARQATAHQARLSTAEGAVLNVGGSSAAVAEDVNQTTSSPVEEGSVQPELSPVHVARDKEPPHSGKGERKNSKKGKGKGKEDSPSHLTISLVLPTPEIRLRKLVDEREKMIEQVKKLKAQLEQKSPKNGTDSGSSPDGEVLENGNDPNILEVQRDSSRQMSDLKFKLVKAEQEVTALEQNVTRLEGQVTRYKSAAENAEKGGGRAEGGEAEAPERAAVVPGQG</sequence>
<feature type="region of interest" description="Disordered" evidence="3">
    <location>
        <begin position="191"/>
        <end position="230"/>
    </location>
</feature>
<dbReference type="Proteomes" id="UP001153269">
    <property type="component" value="Unassembled WGS sequence"/>
</dbReference>
<dbReference type="GO" id="GO:0000978">
    <property type="term" value="F:RNA polymerase II cis-regulatory region sequence-specific DNA binding"/>
    <property type="evidence" value="ECO:0007669"/>
    <property type="project" value="TreeGrafter"/>
</dbReference>
<accession>A0A9N7TNS8</accession>
<gene>
    <name evidence="4" type="ORF">PLEPLA_LOCUS3559</name>
</gene>
<feature type="compositionally biased region" description="Basic and acidic residues" evidence="3">
    <location>
        <begin position="409"/>
        <end position="419"/>
    </location>
</feature>
<feature type="region of interest" description="Disordered" evidence="3">
    <location>
        <begin position="404"/>
        <end position="435"/>
    </location>
</feature>
<dbReference type="EMBL" id="CADEAL010000177">
    <property type="protein sequence ID" value="CAB1415841.1"/>
    <property type="molecule type" value="Genomic_DNA"/>
</dbReference>
<feature type="compositionally biased region" description="Basic and acidic residues" evidence="3">
    <location>
        <begin position="327"/>
        <end position="337"/>
    </location>
</feature>
<evidence type="ECO:0000313" key="5">
    <source>
        <dbReference type="Proteomes" id="UP001153269"/>
    </source>
</evidence>
<feature type="compositionally biased region" description="Polar residues" evidence="3">
    <location>
        <begin position="338"/>
        <end position="347"/>
    </location>
</feature>
<evidence type="ECO:0000256" key="1">
    <source>
        <dbReference type="ARBA" id="ARBA00008275"/>
    </source>
</evidence>
<dbReference type="PANTHER" id="PTHR19212">
    <property type="entry name" value="LEUCINE RICH REPEAT IN FLII INTERACTING PROTEIN"/>
    <property type="match status" value="1"/>
</dbReference>
<comment type="caution">
    <text evidence="4">The sequence shown here is derived from an EMBL/GenBank/DDBJ whole genome shotgun (WGS) entry which is preliminary data.</text>
</comment>
<feature type="region of interest" description="Disordered" evidence="3">
    <location>
        <begin position="87"/>
        <end position="141"/>
    </location>
</feature>
<feature type="compositionally biased region" description="Basic and acidic residues" evidence="3">
    <location>
        <begin position="267"/>
        <end position="282"/>
    </location>
</feature>
<dbReference type="PANTHER" id="PTHR19212:SF5">
    <property type="entry name" value="LEUCINE-RICH REPEAT FLIGHTLESS-INTERACTING PROTEIN 1"/>
    <property type="match status" value="1"/>
</dbReference>
<feature type="compositionally biased region" description="Polar residues" evidence="3">
    <location>
        <begin position="98"/>
        <end position="116"/>
    </location>
</feature>
<evidence type="ECO:0000313" key="4">
    <source>
        <dbReference type="EMBL" id="CAB1415841.1"/>
    </source>
</evidence>
<evidence type="ECO:0000256" key="3">
    <source>
        <dbReference type="SAM" id="MobiDB-lite"/>
    </source>
</evidence>
<reference evidence="4" key="1">
    <citation type="submission" date="2020-03" db="EMBL/GenBank/DDBJ databases">
        <authorList>
            <person name="Weist P."/>
        </authorList>
    </citation>
    <scope>NUCLEOTIDE SEQUENCE</scope>
</reference>
<evidence type="ECO:0000256" key="2">
    <source>
        <dbReference type="ARBA" id="ARBA00023054"/>
    </source>
</evidence>
<protein>
    <submittedName>
        <fullName evidence="4">Uncharacterized protein</fullName>
    </submittedName>
</protein>
<comment type="similarity">
    <text evidence="1">Belongs to the LRRFIP family.</text>
</comment>
<feature type="compositionally biased region" description="Acidic residues" evidence="3">
    <location>
        <begin position="201"/>
        <end position="210"/>
    </location>
</feature>
<feature type="compositionally biased region" description="Basic and acidic residues" evidence="3">
    <location>
        <begin position="191"/>
        <end position="200"/>
    </location>
</feature>
<keyword evidence="2" id="KW-0175">Coiled coil</keyword>
<feature type="region of interest" description="Disordered" evidence="3">
    <location>
        <begin position="327"/>
        <end position="372"/>
    </location>
</feature>
<dbReference type="InterPro" id="IPR019139">
    <property type="entry name" value="LRRFIP1/2"/>
</dbReference>